<dbReference type="PATRIC" id="fig|246787.4.peg.303"/>
<accession>A0A0P0FTD7</accession>
<evidence type="ECO:0000313" key="1">
    <source>
        <dbReference type="EMBL" id="ALJ57566.1"/>
    </source>
</evidence>
<sequence length="292" mass="32856">MRKCIFMMFAALLFGCSEHQLIEDITETNRTKAMKETGLVSVDIDALVARARWGDGEAFLQLADCYKDGIGVQSDLLGMMYTVAQARALGAIETENDYLLCISDDNVFKFLFELLNKNPRELREKKDSILPRLNMLDSPDALAVSGIVSIENGDSVKGLDKIRKAAQNGSNFAILLNASLDKNGELNPDIHQLEQVAERVPLAYKMLGRIYLSSDKDGNIEEKRAAYYYQKAEKHALLFKREARWLLSYHNDGGEIQLDNEDVRRLQAFVRATHERENIIAADTVCVDSTTK</sequence>
<organism evidence="1 2">
    <name type="scientific">Bacteroides cellulosilyticus</name>
    <dbReference type="NCBI Taxonomy" id="246787"/>
    <lineage>
        <taxon>Bacteria</taxon>
        <taxon>Pseudomonadati</taxon>
        <taxon>Bacteroidota</taxon>
        <taxon>Bacteroidia</taxon>
        <taxon>Bacteroidales</taxon>
        <taxon>Bacteroidaceae</taxon>
        <taxon>Bacteroides</taxon>
    </lineage>
</organism>
<dbReference type="Gene3D" id="1.25.40.10">
    <property type="entry name" value="Tetratricopeptide repeat domain"/>
    <property type="match status" value="1"/>
</dbReference>
<gene>
    <name evidence="1" type="ORF">BcellWH2_00290</name>
</gene>
<dbReference type="RefSeq" id="WP_144430720.1">
    <property type="nucleotide sequence ID" value="NZ_CP012801.1"/>
</dbReference>
<dbReference type="AlphaFoldDB" id="A0A0P0FTD7"/>
<evidence type="ECO:0000313" key="2">
    <source>
        <dbReference type="Proteomes" id="UP000061809"/>
    </source>
</evidence>
<name>A0A0P0FTD7_9BACE</name>
<dbReference type="InterPro" id="IPR011990">
    <property type="entry name" value="TPR-like_helical_dom_sf"/>
</dbReference>
<proteinExistence type="predicted"/>
<dbReference type="EMBL" id="CP012801">
    <property type="protein sequence ID" value="ALJ57566.1"/>
    <property type="molecule type" value="Genomic_DNA"/>
</dbReference>
<reference evidence="1 2" key="1">
    <citation type="journal article" date="2015" name="Science">
        <title>Genetic determinants of in vivo fitness and diet responsiveness in multiple human gut Bacteroides.</title>
        <authorList>
            <person name="Wu M."/>
            <person name="McNulty N.P."/>
            <person name="Rodionov D.A."/>
            <person name="Khoroshkin M.S."/>
            <person name="Griffin N.W."/>
            <person name="Cheng J."/>
            <person name="Latreille P."/>
            <person name="Kerstetter R.A."/>
            <person name="Terrapon N."/>
            <person name="Henrissat B."/>
            <person name="Osterman A.L."/>
            <person name="Gordon J.I."/>
        </authorList>
    </citation>
    <scope>NUCLEOTIDE SEQUENCE [LARGE SCALE GENOMIC DNA]</scope>
    <source>
        <strain evidence="1 2">WH2</strain>
    </source>
</reference>
<dbReference type="Proteomes" id="UP000061809">
    <property type="component" value="Chromosome"/>
</dbReference>
<dbReference type="PROSITE" id="PS51257">
    <property type="entry name" value="PROKAR_LIPOPROTEIN"/>
    <property type="match status" value="1"/>
</dbReference>
<protein>
    <recommendedName>
        <fullName evidence="3">Sel1 repeat family protein</fullName>
    </recommendedName>
</protein>
<dbReference type="KEGG" id="bcel:BcellWH2_00290"/>
<evidence type="ECO:0008006" key="3">
    <source>
        <dbReference type="Google" id="ProtNLM"/>
    </source>
</evidence>